<name>A0A843X9L1_COLES</name>
<protein>
    <submittedName>
        <fullName evidence="1">Uncharacterized protein</fullName>
    </submittedName>
</protein>
<dbReference type="Proteomes" id="UP000652761">
    <property type="component" value="Unassembled WGS sequence"/>
</dbReference>
<feature type="non-terminal residue" evidence="1">
    <location>
        <position position="394"/>
    </location>
</feature>
<dbReference type="AlphaFoldDB" id="A0A843X9L1"/>
<gene>
    <name evidence="1" type="ORF">Taro_048998</name>
</gene>
<sequence length="394" mass="42030">AYSVDVTWSAVAFLFPGLRGGVIVEVGVKRRWPFRREGPNGSALLLEWQGVCRAEEAEEAGRVGGHRVEVGNTTPCPVAFWGPEAKSLGRFPPFPLSLLSPFPLFFEVERSPSRPSLVLELGGGAGGLWWSGGAARSEEVAAVLSPCSPPRECVILEFVATSGCRILTVCLPSDVATVVCIATLEEASPRSDATLSRRDRDGLGGRDKAWLASGVFRGRGWHVRMCPRAGLPLGPSGGNAEASCAGFCGGCPTSFSFARCSTLEGLSARQIVTVTWDPRSPHPTAVSITSSLVPFVVAPAGGRASGETFLLMWLFGVSRGDTWLFLPNLVEVQDVGACVVRLGSHVVAPVFRELLVSVGVCRGVVCLCLLEFLLLWLICGWRHDLRGSLAGVWE</sequence>
<keyword evidence="2" id="KW-1185">Reference proteome</keyword>
<accession>A0A843X9L1</accession>
<proteinExistence type="predicted"/>
<reference evidence="1" key="1">
    <citation type="submission" date="2017-07" db="EMBL/GenBank/DDBJ databases">
        <title>Taro Niue Genome Assembly and Annotation.</title>
        <authorList>
            <person name="Atibalentja N."/>
            <person name="Keating K."/>
            <person name="Fields C.J."/>
        </authorList>
    </citation>
    <scope>NUCLEOTIDE SEQUENCE</scope>
    <source>
        <strain evidence="1">Niue_2</strain>
        <tissue evidence="1">Leaf</tissue>
    </source>
</reference>
<evidence type="ECO:0000313" key="1">
    <source>
        <dbReference type="EMBL" id="MQM16044.1"/>
    </source>
</evidence>
<evidence type="ECO:0000313" key="2">
    <source>
        <dbReference type="Proteomes" id="UP000652761"/>
    </source>
</evidence>
<comment type="caution">
    <text evidence="1">The sequence shown here is derived from an EMBL/GenBank/DDBJ whole genome shotgun (WGS) entry which is preliminary data.</text>
</comment>
<feature type="non-terminal residue" evidence="1">
    <location>
        <position position="1"/>
    </location>
</feature>
<dbReference type="EMBL" id="NMUH01006813">
    <property type="protein sequence ID" value="MQM16044.1"/>
    <property type="molecule type" value="Genomic_DNA"/>
</dbReference>
<organism evidence="1 2">
    <name type="scientific">Colocasia esculenta</name>
    <name type="common">Wild taro</name>
    <name type="synonym">Arum esculentum</name>
    <dbReference type="NCBI Taxonomy" id="4460"/>
    <lineage>
        <taxon>Eukaryota</taxon>
        <taxon>Viridiplantae</taxon>
        <taxon>Streptophyta</taxon>
        <taxon>Embryophyta</taxon>
        <taxon>Tracheophyta</taxon>
        <taxon>Spermatophyta</taxon>
        <taxon>Magnoliopsida</taxon>
        <taxon>Liliopsida</taxon>
        <taxon>Araceae</taxon>
        <taxon>Aroideae</taxon>
        <taxon>Colocasieae</taxon>
        <taxon>Colocasia</taxon>
    </lineage>
</organism>